<dbReference type="UniPathway" id="UPA00074">
    <property type="reaction ID" value="UER00125"/>
</dbReference>
<dbReference type="AlphaFoldDB" id="A0A0A5GBV5"/>
<comment type="pathway">
    <text evidence="3 12">Purine metabolism; IMP biosynthesis via de novo pathway; N(1)-(5-phospho-D-ribosyl)glycinamide from 5-phospho-alpha-D-ribose 1-diphosphate: step 2/2.</text>
</comment>
<comment type="similarity">
    <text evidence="9 12">Belongs to the GARS family.</text>
</comment>
<dbReference type="SUPFAM" id="SSF56059">
    <property type="entry name" value="Glutathione synthetase ATP-binding domain-like"/>
    <property type="match status" value="1"/>
</dbReference>
<dbReference type="STRING" id="1385511.GCA_000425225_02967"/>
<dbReference type="InterPro" id="IPR020559">
    <property type="entry name" value="PRibGlycinamide_synth_CS"/>
</dbReference>
<dbReference type="InterPro" id="IPR020562">
    <property type="entry name" value="PRibGlycinamide_synth_N"/>
</dbReference>
<dbReference type="Gene3D" id="3.40.50.20">
    <property type="match status" value="1"/>
</dbReference>
<dbReference type="GO" id="GO:0006189">
    <property type="term" value="P:'de novo' IMP biosynthetic process"/>
    <property type="evidence" value="ECO:0007669"/>
    <property type="project" value="UniProtKB-UniRule"/>
</dbReference>
<organism evidence="15 16">
    <name type="scientific">Pontibacillus marinus BH030004 = DSM 16465</name>
    <dbReference type="NCBI Taxonomy" id="1385511"/>
    <lineage>
        <taxon>Bacteria</taxon>
        <taxon>Bacillati</taxon>
        <taxon>Bacillota</taxon>
        <taxon>Bacilli</taxon>
        <taxon>Bacillales</taxon>
        <taxon>Bacillaceae</taxon>
        <taxon>Pontibacillus</taxon>
    </lineage>
</organism>
<dbReference type="InterPro" id="IPR037123">
    <property type="entry name" value="PRibGlycinamide_synth_C_sf"/>
</dbReference>
<sequence>MNILVIGRGGREHCLVKKIVESPRVDTVYAAPGNAGMTEAELVSISETDVAELIRFAKTNQVAWTVVGPEVPLMNGIVNQFREAGLAIFGPTEEAARIEGSKAFAKDIMKKYDIPTAKYESFSSSDEAKTYVKDQGAPIVIKADGLAAGKGVTVATSVEEAIEAIDIIMEQSQFGDAGKEVVIEEFLEGEEFSLMAFVHGRNVYPLLPSQDHKRIFDGDTGPNTGGMGAYAPVPHLSHGVIETAIREILEPTANALEKENRSFTGILYAGCIQTQDGPKVIEFNARFGDPETEVVLPLLKNDLIQVLEDVQSGKDPQLTWKDGFCAGVVVSSAGYPGEYQKGNLLPDIKGSHSVIPIYAGVRKEDNQLVSDGGRVFLLSAQGETLEETIESIYNTLQESQVPSTFFYRRDIARKAIRTSVSGYKYTK</sequence>
<evidence type="ECO:0000256" key="1">
    <source>
        <dbReference type="ARBA" id="ARBA00001936"/>
    </source>
</evidence>
<gene>
    <name evidence="12" type="primary">purD</name>
    <name evidence="15" type="ORF">N783_07325</name>
</gene>
<evidence type="ECO:0000313" key="15">
    <source>
        <dbReference type="EMBL" id="KGX88688.1"/>
    </source>
</evidence>
<dbReference type="InterPro" id="IPR013815">
    <property type="entry name" value="ATP_grasp_subdomain_1"/>
</dbReference>
<dbReference type="Gene3D" id="3.30.470.20">
    <property type="entry name" value="ATP-grasp fold, B domain"/>
    <property type="match status" value="1"/>
</dbReference>
<evidence type="ECO:0000256" key="2">
    <source>
        <dbReference type="ARBA" id="ARBA00001946"/>
    </source>
</evidence>
<dbReference type="GO" id="GO:0046872">
    <property type="term" value="F:metal ion binding"/>
    <property type="evidence" value="ECO:0007669"/>
    <property type="project" value="InterPro"/>
</dbReference>
<dbReference type="SUPFAM" id="SSF51246">
    <property type="entry name" value="Rudiment single hybrid motif"/>
    <property type="match status" value="1"/>
</dbReference>
<dbReference type="Pfam" id="PF01071">
    <property type="entry name" value="GARS_A"/>
    <property type="match status" value="1"/>
</dbReference>
<feature type="domain" description="ATP-grasp" evidence="14">
    <location>
        <begin position="106"/>
        <end position="312"/>
    </location>
</feature>
<dbReference type="Gene3D" id="3.30.1490.20">
    <property type="entry name" value="ATP-grasp fold, A domain"/>
    <property type="match status" value="1"/>
</dbReference>
<dbReference type="InterPro" id="IPR020561">
    <property type="entry name" value="PRibGlycinamid_synth_ATP-grasp"/>
</dbReference>
<keyword evidence="7 12" id="KW-0658">Purine biosynthesis</keyword>
<evidence type="ECO:0000256" key="9">
    <source>
        <dbReference type="ARBA" id="ARBA00038345"/>
    </source>
</evidence>
<dbReference type="EMBL" id="AVPF01000018">
    <property type="protein sequence ID" value="KGX88688.1"/>
    <property type="molecule type" value="Genomic_DNA"/>
</dbReference>
<dbReference type="OrthoDB" id="9807240at2"/>
<evidence type="ECO:0000256" key="13">
    <source>
        <dbReference type="PROSITE-ProRule" id="PRU00409"/>
    </source>
</evidence>
<evidence type="ECO:0000256" key="3">
    <source>
        <dbReference type="ARBA" id="ARBA00005174"/>
    </source>
</evidence>
<dbReference type="NCBIfam" id="TIGR00877">
    <property type="entry name" value="purD"/>
    <property type="match status" value="1"/>
</dbReference>
<dbReference type="Proteomes" id="UP000030403">
    <property type="component" value="Unassembled WGS sequence"/>
</dbReference>
<dbReference type="GO" id="GO:0005524">
    <property type="term" value="F:ATP binding"/>
    <property type="evidence" value="ECO:0007669"/>
    <property type="project" value="UniProtKB-UniRule"/>
</dbReference>
<evidence type="ECO:0000313" key="16">
    <source>
        <dbReference type="Proteomes" id="UP000030403"/>
    </source>
</evidence>
<dbReference type="FunFam" id="3.30.1490.20:FF:000006">
    <property type="entry name" value="phosphoribosylamine--glycine ligase, chloroplastic-like"/>
    <property type="match status" value="1"/>
</dbReference>
<comment type="catalytic activity">
    <reaction evidence="12">
        <text>5-phospho-beta-D-ribosylamine + glycine + ATP = N(1)-(5-phospho-beta-D-ribosyl)glycinamide + ADP + phosphate + H(+)</text>
        <dbReference type="Rhea" id="RHEA:17453"/>
        <dbReference type="ChEBI" id="CHEBI:15378"/>
        <dbReference type="ChEBI" id="CHEBI:30616"/>
        <dbReference type="ChEBI" id="CHEBI:43474"/>
        <dbReference type="ChEBI" id="CHEBI:57305"/>
        <dbReference type="ChEBI" id="CHEBI:58681"/>
        <dbReference type="ChEBI" id="CHEBI:143788"/>
        <dbReference type="ChEBI" id="CHEBI:456216"/>
        <dbReference type="EC" id="6.3.4.13"/>
    </reaction>
</comment>
<keyword evidence="5 12" id="KW-0436">Ligase</keyword>
<keyword evidence="16" id="KW-1185">Reference proteome</keyword>
<proteinExistence type="inferred from homology"/>
<dbReference type="SMART" id="SM01209">
    <property type="entry name" value="GARS_A"/>
    <property type="match status" value="1"/>
</dbReference>
<dbReference type="eggNOG" id="COG0151">
    <property type="taxonomic scope" value="Bacteria"/>
</dbReference>
<dbReference type="PROSITE" id="PS50975">
    <property type="entry name" value="ATP_GRASP"/>
    <property type="match status" value="1"/>
</dbReference>
<evidence type="ECO:0000256" key="12">
    <source>
        <dbReference type="HAMAP-Rule" id="MF_00138"/>
    </source>
</evidence>
<dbReference type="InterPro" id="IPR016185">
    <property type="entry name" value="PreATP-grasp_dom_sf"/>
</dbReference>
<reference evidence="15 16" key="1">
    <citation type="submission" date="2013-08" db="EMBL/GenBank/DDBJ databases">
        <authorList>
            <person name="Huang J."/>
            <person name="Wang G."/>
        </authorList>
    </citation>
    <scope>NUCLEOTIDE SEQUENCE [LARGE SCALE GENOMIC DNA]</scope>
    <source>
        <strain evidence="15 16">BH030004</strain>
    </source>
</reference>
<dbReference type="Pfam" id="PF02843">
    <property type="entry name" value="GARS_C"/>
    <property type="match status" value="1"/>
</dbReference>
<dbReference type="InterPro" id="IPR000115">
    <property type="entry name" value="PRibGlycinamide_synth"/>
</dbReference>
<evidence type="ECO:0000256" key="8">
    <source>
        <dbReference type="ARBA" id="ARBA00022840"/>
    </source>
</evidence>
<dbReference type="GO" id="GO:0009113">
    <property type="term" value="P:purine nucleobase biosynthetic process"/>
    <property type="evidence" value="ECO:0007669"/>
    <property type="project" value="InterPro"/>
</dbReference>
<evidence type="ECO:0000256" key="6">
    <source>
        <dbReference type="ARBA" id="ARBA00022741"/>
    </source>
</evidence>
<dbReference type="PANTHER" id="PTHR43472:SF1">
    <property type="entry name" value="PHOSPHORIBOSYLAMINE--GLYCINE LIGASE, CHLOROPLASTIC"/>
    <property type="match status" value="1"/>
</dbReference>
<protein>
    <recommendedName>
        <fullName evidence="4 12">Phosphoribosylamine--glycine ligase</fullName>
        <ecNumber evidence="4 12">6.3.4.13</ecNumber>
    </recommendedName>
    <alternativeName>
        <fullName evidence="12">GARS</fullName>
    </alternativeName>
    <alternativeName>
        <fullName evidence="10 12">Glycinamide ribonucleotide synthetase</fullName>
    </alternativeName>
    <alternativeName>
        <fullName evidence="11 12">Phosphoribosylglycinamide synthetase</fullName>
    </alternativeName>
</protein>
<accession>A0A0A5GBV5</accession>
<dbReference type="InterPro" id="IPR011761">
    <property type="entry name" value="ATP-grasp"/>
</dbReference>
<comment type="caution">
    <text evidence="15">The sequence shown here is derived from an EMBL/GenBank/DDBJ whole genome shotgun (WGS) entry which is preliminary data.</text>
</comment>
<keyword evidence="8 13" id="KW-0067">ATP-binding</keyword>
<evidence type="ECO:0000256" key="11">
    <source>
        <dbReference type="ARBA" id="ARBA00042864"/>
    </source>
</evidence>
<evidence type="ECO:0000256" key="7">
    <source>
        <dbReference type="ARBA" id="ARBA00022755"/>
    </source>
</evidence>
<evidence type="ECO:0000256" key="5">
    <source>
        <dbReference type="ARBA" id="ARBA00022598"/>
    </source>
</evidence>
<dbReference type="PROSITE" id="PS00184">
    <property type="entry name" value="GARS"/>
    <property type="match status" value="1"/>
</dbReference>
<evidence type="ECO:0000256" key="10">
    <source>
        <dbReference type="ARBA" id="ARBA00042242"/>
    </source>
</evidence>
<dbReference type="SUPFAM" id="SSF52440">
    <property type="entry name" value="PreATP-grasp domain"/>
    <property type="match status" value="1"/>
</dbReference>
<dbReference type="Pfam" id="PF02844">
    <property type="entry name" value="GARS_N"/>
    <property type="match status" value="1"/>
</dbReference>
<dbReference type="GO" id="GO:0004637">
    <property type="term" value="F:phosphoribosylamine-glycine ligase activity"/>
    <property type="evidence" value="ECO:0007669"/>
    <property type="project" value="UniProtKB-UniRule"/>
</dbReference>
<keyword evidence="6 13" id="KW-0547">Nucleotide-binding</keyword>
<dbReference type="EC" id="6.3.4.13" evidence="4 12"/>
<dbReference type="Gene3D" id="3.90.600.10">
    <property type="entry name" value="Phosphoribosylglycinamide synthetase, C-terminal domain"/>
    <property type="match status" value="1"/>
</dbReference>
<evidence type="ECO:0000256" key="4">
    <source>
        <dbReference type="ARBA" id="ARBA00013255"/>
    </source>
</evidence>
<comment type="cofactor">
    <cofactor evidence="2">
        <name>Mg(2+)</name>
        <dbReference type="ChEBI" id="CHEBI:18420"/>
    </cofactor>
</comment>
<dbReference type="InterPro" id="IPR011054">
    <property type="entry name" value="Rudment_hybrid_motif"/>
</dbReference>
<dbReference type="RefSeq" id="WP_027446612.1">
    <property type="nucleotide sequence ID" value="NZ_AULJ01000037.1"/>
</dbReference>
<comment type="cofactor">
    <cofactor evidence="1">
        <name>Mn(2+)</name>
        <dbReference type="ChEBI" id="CHEBI:29035"/>
    </cofactor>
</comment>
<dbReference type="HAMAP" id="MF_00138">
    <property type="entry name" value="GARS"/>
    <property type="match status" value="1"/>
</dbReference>
<name>A0A0A5GBV5_9BACI</name>
<dbReference type="SMART" id="SM01210">
    <property type="entry name" value="GARS_C"/>
    <property type="match status" value="1"/>
</dbReference>
<dbReference type="PANTHER" id="PTHR43472">
    <property type="entry name" value="PHOSPHORIBOSYLAMINE--GLYCINE LIGASE"/>
    <property type="match status" value="1"/>
</dbReference>
<evidence type="ECO:0000259" key="14">
    <source>
        <dbReference type="PROSITE" id="PS50975"/>
    </source>
</evidence>
<dbReference type="InterPro" id="IPR020560">
    <property type="entry name" value="PRibGlycinamide_synth_C-dom"/>
</dbReference>